<dbReference type="SUPFAM" id="SSF52540">
    <property type="entry name" value="P-loop containing nucleoside triphosphate hydrolases"/>
    <property type="match status" value="1"/>
</dbReference>
<dbReference type="InterPro" id="IPR043136">
    <property type="entry name" value="B30.2/SPRY_sf"/>
</dbReference>
<gene>
    <name evidence="2" type="ORF">Acr_18g0004290</name>
</gene>
<evidence type="ECO:0000313" key="2">
    <source>
        <dbReference type="EMBL" id="GFZ06259.1"/>
    </source>
</evidence>
<feature type="compositionally biased region" description="Polar residues" evidence="1">
    <location>
        <begin position="503"/>
        <end position="514"/>
    </location>
</feature>
<evidence type="ECO:0000256" key="1">
    <source>
        <dbReference type="SAM" id="MobiDB-lite"/>
    </source>
</evidence>
<dbReference type="OrthoDB" id="445357at2759"/>
<organism evidence="2 3">
    <name type="scientific">Actinidia rufa</name>
    <dbReference type="NCBI Taxonomy" id="165716"/>
    <lineage>
        <taxon>Eukaryota</taxon>
        <taxon>Viridiplantae</taxon>
        <taxon>Streptophyta</taxon>
        <taxon>Embryophyta</taxon>
        <taxon>Tracheophyta</taxon>
        <taxon>Spermatophyta</taxon>
        <taxon>Magnoliopsida</taxon>
        <taxon>eudicotyledons</taxon>
        <taxon>Gunneridae</taxon>
        <taxon>Pentapetalae</taxon>
        <taxon>asterids</taxon>
        <taxon>Ericales</taxon>
        <taxon>Actinidiaceae</taxon>
        <taxon>Actinidia</taxon>
    </lineage>
</organism>
<proteinExistence type="predicted"/>
<name>A0A7J0G659_9ERIC</name>
<dbReference type="Gene3D" id="3.40.50.300">
    <property type="entry name" value="P-loop containing nucleotide triphosphate hydrolases"/>
    <property type="match status" value="1"/>
</dbReference>
<dbReference type="GO" id="GO:0000380">
    <property type="term" value="P:alternative mRNA splicing, via spliceosome"/>
    <property type="evidence" value="ECO:0007669"/>
    <property type="project" value="TreeGrafter"/>
</dbReference>
<keyword evidence="3" id="KW-1185">Reference proteome</keyword>
<dbReference type="Gene3D" id="2.60.120.920">
    <property type="match status" value="1"/>
</dbReference>
<feature type="region of interest" description="Disordered" evidence="1">
    <location>
        <begin position="651"/>
        <end position="704"/>
    </location>
</feature>
<dbReference type="InterPro" id="IPR013320">
    <property type="entry name" value="ConA-like_dom_sf"/>
</dbReference>
<evidence type="ECO:0000313" key="3">
    <source>
        <dbReference type="Proteomes" id="UP000585474"/>
    </source>
</evidence>
<feature type="region of interest" description="Disordered" evidence="1">
    <location>
        <begin position="503"/>
        <end position="524"/>
    </location>
</feature>
<evidence type="ECO:0008006" key="4">
    <source>
        <dbReference type="Google" id="ProtNLM"/>
    </source>
</evidence>
<dbReference type="Proteomes" id="UP000585474">
    <property type="component" value="Unassembled WGS sequence"/>
</dbReference>
<dbReference type="InterPro" id="IPR027417">
    <property type="entry name" value="P-loop_NTPase"/>
</dbReference>
<dbReference type="SUPFAM" id="SSF49899">
    <property type="entry name" value="Concanavalin A-like lectins/glucanases"/>
    <property type="match status" value="1"/>
</dbReference>
<dbReference type="AlphaFoldDB" id="A0A7J0G659"/>
<comment type="caution">
    <text evidence="2">The sequence shown here is derived from an EMBL/GenBank/DDBJ whole genome shotgun (WGS) entry which is preliminary data.</text>
</comment>
<accession>A0A7J0G659</accession>
<dbReference type="Pfam" id="PF13671">
    <property type="entry name" value="AAA_33"/>
    <property type="match status" value="1"/>
</dbReference>
<dbReference type="EMBL" id="BJWL01000018">
    <property type="protein sequence ID" value="GFZ06259.1"/>
    <property type="molecule type" value="Genomic_DNA"/>
</dbReference>
<dbReference type="GO" id="GO:0003723">
    <property type="term" value="F:RNA binding"/>
    <property type="evidence" value="ECO:0007669"/>
    <property type="project" value="TreeGrafter"/>
</dbReference>
<protein>
    <recommendedName>
        <fullName evidence="4">P-loop containing nucleoside triphosphate hydrolases superfamily protein</fullName>
    </recommendedName>
</protein>
<feature type="region of interest" description="Disordered" evidence="1">
    <location>
        <begin position="570"/>
        <end position="589"/>
    </location>
</feature>
<reference evidence="2 3" key="1">
    <citation type="submission" date="2019-07" db="EMBL/GenBank/DDBJ databases">
        <title>De Novo Assembly of kiwifruit Actinidia rufa.</title>
        <authorList>
            <person name="Sugita-Konishi S."/>
            <person name="Sato K."/>
            <person name="Mori E."/>
            <person name="Abe Y."/>
            <person name="Kisaki G."/>
            <person name="Hamano K."/>
            <person name="Suezawa K."/>
            <person name="Otani M."/>
            <person name="Fukuda T."/>
            <person name="Manabe T."/>
            <person name="Gomi K."/>
            <person name="Tabuchi M."/>
            <person name="Akimitsu K."/>
            <person name="Kataoka I."/>
        </authorList>
    </citation>
    <scope>NUCLEOTIDE SEQUENCE [LARGE SCALE GENOMIC DNA]</scope>
    <source>
        <strain evidence="3">cv. Fuchu</strain>
    </source>
</reference>
<dbReference type="GO" id="GO:0005634">
    <property type="term" value="C:nucleus"/>
    <property type="evidence" value="ECO:0007669"/>
    <property type="project" value="TreeGrafter"/>
</dbReference>
<sequence length="704" mass="77313">MKRELPNPNSDEPEAKKSKATQRVVLNPADCDLDFNIEGNGLQGFALHEQGFAYCWSGARANVGISRGKYCFGCKIISAQPVVMEDTPIDQQHLCRLGISRGDDSAGNLGRPSTALGLVALENLLLQASTAKHFNAGSSGLGVVDSQIRRLPRLQTLACALDDGNAITGPIFSNPRDCELMMMVGLPASGKSTWAEKWVKEHPEKRYVLLGTNLALDQMKVPGLLRKNNYGERFDRLMDRATGIFNTLLSRAAKTPRNYIIDQTNVYKSARKRKLKPFADYQKIAVVVFPEPEELKSRADKRFKEMGKDVPAEAVNEMLANFVLPMSKDMPSADEFFDQVNSAYFGGGPSGRMDFPALTNQGNQSPVPNDPSYRSYDGYECDHSRRNDIESRIANPGSSTDSYRTPMLNDAYQSYGGYEYDRSRRNDIENRISNPGVNSAYFGGGRPGRMDSLSLSNQANQIPPALNDPYRSYGGYDYSRRDDIGSRSSIPWPGTDCYRTSGVDGSSNHPNIESSKFIPGSATGPYRSGMVEPYARPSSRRDYMDSLSVSNQGKQIPPVLNDPYLSYGGYDHSRRDDIGSRSPVPGPGTDYYRTSGVGGSSNHLNVESSNFVPGGATGPYHSGMAEPYARPSSSNYDEQTSFPGRGVSQADLQASRHSPFLPSGPSTTYGSPYGTPVARRLQMETFPDDTPDARGYGLPRPTYY</sequence>
<dbReference type="PANTHER" id="PTHR12381">
    <property type="entry name" value="HETEROGENEOUS NUCLEAR RIBONUCLEOPROTEIN U FAMILY MEMBER"/>
    <property type="match status" value="1"/>
</dbReference>
<feature type="region of interest" description="Disordered" evidence="1">
    <location>
        <begin position="1"/>
        <end position="21"/>
    </location>
</feature>
<dbReference type="PANTHER" id="PTHR12381:SF56">
    <property type="entry name" value="B30.2_SPRY DOMAIN-CONTAINING PROTEIN-RELATED"/>
    <property type="match status" value="1"/>
</dbReference>